<dbReference type="EMBL" id="SWLB01000003">
    <property type="protein sequence ID" value="KAF3339622.1"/>
    <property type="molecule type" value="Genomic_DNA"/>
</dbReference>
<protein>
    <submittedName>
        <fullName evidence="2">Uncharacterized protein</fullName>
    </submittedName>
</protein>
<dbReference type="Proteomes" id="UP000623129">
    <property type="component" value="Unassembled WGS sequence"/>
</dbReference>
<comment type="caution">
    <text evidence="2">The sequence shown here is derived from an EMBL/GenBank/DDBJ whole genome shotgun (WGS) entry which is preliminary data.</text>
</comment>
<feature type="region of interest" description="Disordered" evidence="1">
    <location>
        <begin position="1"/>
        <end position="43"/>
    </location>
</feature>
<feature type="compositionally biased region" description="Polar residues" evidence="1">
    <location>
        <begin position="32"/>
        <end position="41"/>
    </location>
</feature>
<reference evidence="2" key="1">
    <citation type="submission" date="2020-01" db="EMBL/GenBank/DDBJ databases">
        <title>Genome sequence of Kobresia littledalei, the first chromosome-level genome in the family Cyperaceae.</title>
        <authorList>
            <person name="Qu G."/>
        </authorList>
    </citation>
    <scope>NUCLEOTIDE SEQUENCE</scope>
    <source>
        <strain evidence="2">C.B.Clarke</strain>
        <tissue evidence="2">Leaf</tissue>
    </source>
</reference>
<organism evidence="2 3">
    <name type="scientific">Carex littledalei</name>
    <dbReference type="NCBI Taxonomy" id="544730"/>
    <lineage>
        <taxon>Eukaryota</taxon>
        <taxon>Viridiplantae</taxon>
        <taxon>Streptophyta</taxon>
        <taxon>Embryophyta</taxon>
        <taxon>Tracheophyta</taxon>
        <taxon>Spermatophyta</taxon>
        <taxon>Magnoliopsida</taxon>
        <taxon>Liliopsida</taxon>
        <taxon>Poales</taxon>
        <taxon>Cyperaceae</taxon>
        <taxon>Cyperoideae</taxon>
        <taxon>Cariceae</taxon>
        <taxon>Carex</taxon>
        <taxon>Carex subgen. Euthyceras</taxon>
    </lineage>
</organism>
<name>A0A833RHI5_9POAL</name>
<dbReference type="AlphaFoldDB" id="A0A833RHI5"/>
<proteinExistence type="predicted"/>
<evidence type="ECO:0000313" key="3">
    <source>
        <dbReference type="Proteomes" id="UP000623129"/>
    </source>
</evidence>
<accession>A0A833RHI5</accession>
<gene>
    <name evidence="2" type="ORF">FCM35_KLT15393</name>
</gene>
<keyword evidence="3" id="KW-1185">Reference proteome</keyword>
<sequence length="95" mass="10589">MFGLHGLHASKPDLISDKPPPVVTSGDRRPPTDSTANSPNHNGLLQGLELVGEEGFAWSGRNLNRSRRYLGLDIPSLFCCIEDTLEYKKEKVRRD</sequence>
<evidence type="ECO:0000256" key="1">
    <source>
        <dbReference type="SAM" id="MobiDB-lite"/>
    </source>
</evidence>
<evidence type="ECO:0000313" key="2">
    <source>
        <dbReference type="EMBL" id="KAF3339622.1"/>
    </source>
</evidence>